<evidence type="ECO:0000256" key="1">
    <source>
        <dbReference type="SAM" id="Phobius"/>
    </source>
</evidence>
<name>A0ABQ2YMC6_9GAMM</name>
<comment type="caution">
    <text evidence="2">The sequence shown here is derived from an EMBL/GenBank/DDBJ whole genome shotgun (WGS) entry which is preliminary data.</text>
</comment>
<sequence length="107" mass="11822">MALGSGIPITLLLMMFIVDERESSSRALLVYPPWLAAIYGVYRYWIPDLFMLAGGCLSAIVVTIAFLARHLLWQAEAAGFLFLSLTVLGLGTAAVIWLKRLHAEMHS</sequence>
<dbReference type="RefSeq" id="WP_229803374.1">
    <property type="nucleotide sequence ID" value="NZ_BMXS01000006.1"/>
</dbReference>
<reference evidence="3" key="1">
    <citation type="journal article" date="2019" name="Int. J. Syst. Evol. Microbiol.">
        <title>The Global Catalogue of Microorganisms (GCM) 10K type strain sequencing project: providing services to taxonomists for standard genome sequencing and annotation.</title>
        <authorList>
            <consortium name="The Broad Institute Genomics Platform"/>
            <consortium name="The Broad Institute Genome Sequencing Center for Infectious Disease"/>
            <person name="Wu L."/>
            <person name="Ma J."/>
        </authorList>
    </citation>
    <scope>NUCLEOTIDE SEQUENCE [LARGE SCALE GENOMIC DNA]</scope>
    <source>
        <strain evidence="3">KCTC 22228</strain>
    </source>
</reference>
<protein>
    <submittedName>
        <fullName evidence="2">Uncharacterized protein</fullName>
    </submittedName>
</protein>
<feature type="transmembrane region" description="Helical" evidence="1">
    <location>
        <begin position="23"/>
        <end position="42"/>
    </location>
</feature>
<proteinExistence type="predicted"/>
<feature type="transmembrane region" description="Helical" evidence="1">
    <location>
        <begin position="78"/>
        <end position="98"/>
    </location>
</feature>
<accession>A0ABQ2YMC6</accession>
<dbReference type="EMBL" id="BMXS01000006">
    <property type="protein sequence ID" value="GGX89132.1"/>
    <property type="molecule type" value="Genomic_DNA"/>
</dbReference>
<keyword evidence="1" id="KW-0472">Membrane</keyword>
<feature type="transmembrane region" description="Helical" evidence="1">
    <location>
        <begin position="49"/>
        <end position="72"/>
    </location>
</feature>
<evidence type="ECO:0000313" key="2">
    <source>
        <dbReference type="EMBL" id="GGX89132.1"/>
    </source>
</evidence>
<keyword evidence="1" id="KW-1133">Transmembrane helix</keyword>
<evidence type="ECO:0000313" key="3">
    <source>
        <dbReference type="Proteomes" id="UP000653056"/>
    </source>
</evidence>
<dbReference type="Proteomes" id="UP000653056">
    <property type="component" value="Unassembled WGS sequence"/>
</dbReference>
<keyword evidence="1" id="KW-0812">Transmembrane</keyword>
<organism evidence="2 3">
    <name type="scientific">Litchfieldella qijiaojingensis</name>
    <dbReference type="NCBI Taxonomy" id="980347"/>
    <lineage>
        <taxon>Bacteria</taxon>
        <taxon>Pseudomonadati</taxon>
        <taxon>Pseudomonadota</taxon>
        <taxon>Gammaproteobacteria</taxon>
        <taxon>Oceanospirillales</taxon>
        <taxon>Halomonadaceae</taxon>
        <taxon>Litchfieldella</taxon>
    </lineage>
</organism>
<gene>
    <name evidence="2" type="ORF">GCM10007160_15610</name>
</gene>
<keyword evidence="3" id="KW-1185">Reference proteome</keyword>